<organism evidence="2 3">
    <name type="scientific">Vibrio quintilis</name>
    <dbReference type="NCBI Taxonomy" id="1117707"/>
    <lineage>
        <taxon>Bacteria</taxon>
        <taxon>Pseudomonadati</taxon>
        <taxon>Pseudomonadota</taxon>
        <taxon>Gammaproteobacteria</taxon>
        <taxon>Vibrionales</taxon>
        <taxon>Vibrionaceae</taxon>
        <taxon>Vibrio</taxon>
    </lineage>
</organism>
<name>A0A1M7Z0Q9_9VIBR</name>
<accession>A0A1M7Z0Q9</accession>
<dbReference type="Proteomes" id="UP000184600">
    <property type="component" value="Unassembled WGS sequence"/>
</dbReference>
<evidence type="ECO:0000313" key="2">
    <source>
        <dbReference type="EMBL" id="SHO58420.1"/>
    </source>
</evidence>
<dbReference type="OrthoDB" id="573392at2"/>
<dbReference type="InterPro" id="IPR036010">
    <property type="entry name" value="2Fe-2S_ferredoxin-like_sf"/>
</dbReference>
<gene>
    <name evidence="2" type="primary">hcnA_2</name>
    <name evidence="2" type="ORF">VQ7734_04192</name>
</gene>
<evidence type="ECO:0000256" key="1">
    <source>
        <dbReference type="ARBA" id="ARBA00023002"/>
    </source>
</evidence>
<dbReference type="InterPro" id="IPR042204">
    <property type="entry name" value="2Fe-2S-bd_N"/>
</dbReference>
<evidence type="ECO:0000313" key="3">
    <source>
        <dbReference type="Proteomes" id="UP000184600"/>
    </source>
</evidence>
<dbReference type="EMBL" id="FRFG01000063">
    <property type="protein sequence ID" value="SHO58420.1"/>
    <property type="molecule type" value="Genomic_DNA"/>
</dbReference>
<dbReference type="EC" id="1.4.99.5" evidence="2"/>
<dbReference type="GO" id="GO:0051536">
    <property type="term" value="F:iron-sulfur cluster binding"/>
    <property type="evidence" value="ECO:0007669"/>
    <property type="project" value="InterPro"/>
</dbReference>
<dbReference type="STRING" id="1117707.VQ7734_04192"/>
<dbReference type="Pfam" id="PF13510">
    <property type="entry name" value="Fer2_4"/>
    <property type="match status" value="1"/>
</dbReference>
<proteinExistence type="predicted"/>
<keyword evidence="1 2" id="KW-0560">Oxidoreductase</keyword>
<dbReference type="GO" id="GO:0050622">
    <property type="term" value="F:glycine dehydrogenase (cyanide-forming) activity"/>
    <property type="evidence" value="ECO:0007669"/>
    <property type="project" value="UniProtKB-EC"/>
</dbReference>
<reference evidence="3" key="1">
    <citation type="submission" date="2016-12" db="EMBL/GenBank/DDBJ databases">
        <authorList>
            <person name="Rodrigo-Torres L."/>
            <person name="Arahal R.D."/>
            <person name="Lucena T."/>
        </authorList>
    </citation>
    <scope>NUCLEOTIDE SEQUENCE [LARGE SCALE GENOMIC DNA]</scope>
</reference>
<keyword evidence="3" id="KW-1185">Reference proteome</keyword>
<dbReference type="AlphaFoldDB" id="A0A1M7Z0Q9"/>
<dbReference type="SUPFAM" id="SSF54292">
    <property type="entry name" value="2Fe-2S ferredoxin-like"/>
    <property type="match status" value="1"/>
</dbReference>
<protein>
    <submittedName>
        <fullName evidence="2">Hydrogen cyanide synthase subunit HcnA</fullName>
        <ecNumber evidence="2">1.4.99.5</ecNumber>
    </submittedName>
</protein>
<dbReference type="Gene3D" id="3.10.20.440">
    <property type="entry name" value="2Fe-2S iron-sulphur cluster binding domain, sarcosine oxidase, alpha subunit, N-terminal domain"/>
    <property type="match status" value="1"/>
</dbReference>
<sequence length="97" mass="10623">MKNDSTFVRLENAADERFTCYWEGKPFIARAGDTIAAALLAAGVTATRETIVSGAPRAPFCMMGTCFECRVMVNGEPNVQGCMRLAEAGMQIERQRN</sequence>